<proteinExistence type="predicted"/>
<reference evidence="1 2" key="2">
    <citation type="submission" date="2020-03" db="EMBL/GenBank/DDBJ databases">
        <title>Kangsaoukella pontilimi gen. nov., sp. nov., a new member of the family Rhodobacteraceae isolated from a tidal mudflat.</title>
        <authorList>
            <person name="Kim I.S."/>
        </authorList>
    </citation>
    <scope>NUCLEOTIDE SEQUENCE [LARGE SCALE GENOMIC DNA]</scope>
    <source>
        <strain evidence="1 2">GH1-50</strain>
    </source>
</reference>
<keyword evidence="2" id="KW-1185">Reference proteome</keyword>
<sequence>MAETTLDISTGKIVRVIFLCREYGPDSPHLSDYISGLNEDEQVSLVALMWVGRDSFDADDLDEALETARTEATAPTEQYLSGIPDLAEYLESGMEALGMNVTDAEDHFRDRD</sequence>
<dbReference type="InterPro" id="IPR022254">
    <property type="entry name" value="DUF3775"/>
</dbReference>
<dbReference type="Pfam" id="PF12616">
    <property type="entry name" value="DUF3775"/>
    <property type="match status" value="1"/>
</dbReference>
<organism evidence="1 2">
    <name type="scientific">Kangsaoukella pontilimi</name>
    <dbReference type="NCBI Taxonomy" id="2691042"/>
    <lineage>
        <taxon>Bacteria</taxon>
        <taxon>Pseudomonadati</taxon>
        <taxon>Pseudomonadota</taxon>
        <taxon>Alphaproteobacteria</taxon>
        <taxon>Rhodobacterales</taxon>
        <taxon>Paracoccaceae</taxon>
        <taxon>Kangsaoukella</taxon>
    </lineage>
</organism>
<dbReference type="EMBL" id="WUPT01000003">
    <property type="protein sequence ID" value="MXQ09386.1"/>
    <property type="molecule type" value="Genomic_DNA"/>
</dbReference>
<reference evidence="1 2" key="1">
    <citation type="submission" date="2019-12" db="EMBL/GenBank/DDBJ databases">
        <authorList>
            <person name="Lee S.D."/>
        </authorList>
    </citation>
    <scope>NUCLEOTIDE SEQUENCE [LARGE SCALE GENOMIC DNA]</scope>
    <source>
        <strain evidence="1 2">GH1-50</strain>
    </source>
</reference>
<protein>
    <submittedName>
        <fullName evidence="1">DUF3775 domain-containing protein</fullName>
    </submittedName>
</protein>
<dbReference type="AlphaFoldDB" id="A0A7C9IT76"/>
<accession>A0A7C9IT76</accession>
<dbReference type="Proteomes" id="UP000480350">
    <property type="component" value="Unassembled WGS sequence"/>
</dbReference>
<evidence type="ECO:0000313" key="1">
    <source>
        <dbReference type="EMBL" id="MXQ09386.1"/>
    </source>
</evidence>
<evidence type="ECO:0000313" key="2">
    <source>
        <dbReference type="Proteomes" id="UP000480350"/>
    </source>
</evidence>
<gene>
    <name evidence="1" type="ORF">GQ651_16185</name>
</gene>
<name>A0A7C9IT76_9RHOB</name>
<dbReference type="RefSeq" id="WP_160765313.1">
    <property type="nucleotide sequence ID" value="NZ_WUPT01000003.1"/>
</dbReference>
<comment type="caution">
    <text evidence="1">The sequence shown here is derived from an EMBL/GenBank/DDBJ whole genome shotgun (WGS) entry which is preliminary data.</text>
</comment>